<proteinExistence type="predicted"/>
<accession>A0ACC0XRU5</accession>
<gene>
    <name evidence="1" type="ORF">Pint_09315</name>
</gene>
<sequence length="205" mass="21700">MSNWQDLKDIRVCVVNRTFWCAPPNYHLNIIITTELKDNIAGGFPFLQSTYGTSSAAGKSGSLSLDALDKAKKALQMQKELSEKLKKIPLVRRICTVKKVVSFLFSHVLNKGTSSDGSSVSGLKDGEKVPSSGTGIMQGTGSTTANTLSFGAMPSSSNLQAAAAVSVKPPASGVSTIPGLTNIPNIEAVKRARELAAKMGFRQDP</sequence>
<dbReference type="Proteomes" id="UP001163603">
    <property type="component" value="Chromosome 10"/>
</dbReference>
<dbReference type="EMBL" id="CM047745">
    <property type="protein sequence ID" value="KAJ0024200.1"/>
    <property type="molecule type" value="Genomic_DNA"/>
</dbReference>
<evidence type="ECO:0000313" key="2">
    <source>
        <dbReference type="Proteomes" id="UP001163603"/>
    </source>
</evidence>
<protein>
    <submittedName>
        <fullName evidence="1">Uncharacterized protein</fullName>
    </submittedName>
</protein>
<comment type="caution">
    <text evidence="1">The sequence shown here is derived from an EMBL/GenBank/DDBJ whole genome shotgun (WGS) entry which is preliminary data.</text>
</comment>
<name>A0ACC0XRU5_9ROSI</name>
<organism evidence="1 2">
    <name type="scientific">Pistacia integerrima</name>
    <dbReference type="NCBI Taxonomy" id="434235"/>
    <lineage>
        <taxon>Eukaryota</taxon>
        <taxon>Viridiplantae</taxon>
        <taxon>Streptophyta</taxon>
        <taxon>Embryophyta</taxon>
        <taxon>Tracheophyta</taxon>
        <taxon>Spermatophyta</taxon>
        <taxon>Magnoliopsida</taxon>
        <taxon>eudicotyledons</taxon>
        <taxon>Gunneridae</taxon>
        <taxon>Pentapetalae</taxon>
        <taxon>rosids</taxon>
        <taxon>malvids</taxon>
        <taxon>Sapindales</taxon>
        <taxon>Anacardiaceae</taxon>
        <taxon>Pistacia</taxon>
    </lineage>
</organism>
<evidence type="ECO:0000313" key="1">
    <source>
        <dbReference type="EMBL" id="KAJ0024200.1"/>
    </source>
</evidence>
<keyword evidence="2" id="KW-1185">Reference proteome</keyword>
<reference evidence="2" key="1">
    <citation type="journal article" date="2023" name="G3 (Bethesda)">
        <title>Genome assembly and association tests identify interacting loci associated with vigor, precocity, and sex in interspecific pistachio rootstocks.</title>
        <authorList>
            <person name="Palmer W."/>
            <person name="Jacygrad E."/>
            <person name="Sagayaradj S."/>
            <person name="Cavanaugh K."/>
            <person name="Han R."/>
            <person name="Bertier L."/>
            <person name="Beede B."/>
            <person name="Kafkas S."/>
            <person name="Golino D."/>
            <person name="Preece J."/>
            <person name="Michelmore R."/>
        </authorList>
    </citation>
    <scope>NUCLEOTIDE SEQUENCE [LARGE SCALE GENOMIC DNA]</scope>
</reference>